<reference evidence="1 2" key="1">
    <citation type="submission" date="2019-09" db="EMBL/GenBank/DDBJ databases">
        <title>Actinomadura physcomitrii sp. nov., a novel actinomycete isolated from moss [Physcomitrium sphaericum (Ludw) Fuernr].</title>
        <authorList>
            <person name="Zhuang X."/>
            <person name="Liu C."/>
        </authorList>
    </citation>
    <scope>NUCLEOTIDE SEQUENCE [LARGE SCALE GENOMIC DNA]</scope>
    <source>
        <strain evidence="1 2">HMC1</strain>
    </source>
</reference>
<dbReference type="InterPro" id="IPR035948">
    <property type="entry name" value="YwqG-like_sf"/>
</dbReference>
<dbReference type="PANTHER" id="PTHR36436">
    <property type="entry name" value="SLL5081 PROTEIN"/>
    <property type="match status" value="1"/>
</dbReference>
<dbReference type="OrthoDB" id="5244896at2"/>
<name>A0A6H9YL26_9ACTN</name>
<dbReference type="InterPro" id="IPR015315">
    <property type="entry name" value="DUF1963"/>
</dbReference>
<dbReference type="EMBL" id="WBMT01000024">
    <property type="protein sequence ID" value="KAB2341857.1"/>
    <property type="molecule type" value="Genomic_DNA"/>
</dbReference>
<protein>
    <submittedName>
        <fullName evidence="1">DUF1963 domain-containing protein</fullName>
    </submittedName>
</protein>
<comment type="caution">
    <text evidence="1">The sequence shown here is derived from an EMBL/GenBank/DDBJ whole genome shotgun (WGS) entry which is preliminary data.</text>
</comment>
<proteinExistence type="predicted"/>
<organism evidence="1 2">
    <name type="scientific">Actinomadura rudentiformis</name>
    <dbReference type="NCBI Taxonomy" id="359158"/>
    <lineage>
        <taxon>Bacteria</taxon>
        <taxon>Bacillati</taxon>
        <taxon>Actinomycetota</taxon>
        <taxon>Actinomycetes</taxon>
        <taxon>Streptosporangiales</taxon>
        <taxon>Thermomonosporaceae</taxon>
        <taxon>Actinomadura</taxon>
    </lineage>
</organism>
<evidence type="ECO:0000313" key="1">
    <source>
        <dbReference type="EMBL" id="KAB2341857.1"/>
    </source>
</evidence>
<gene>
    <name evidence="1" type="ORF">F8566_40465</name>
</gene>
<dbReference type="SUPFAM" id="SSF103032">
    <property type="entry name" value="Hypothetical protein YwqG"/>
    <property type="match status" value="1"/>
</dbReference>
<keyword evidence="2" id="KW-1185">Reference proteome</keyword>
<dbReference type="Pfam" id="PF09234">
    <property type="entry name" value="DUF1963"/>
    <property type="match status" value="1"/>
</dbReference>
<dbReference type="Gene3D" id="2.30.320.10">
    <property type="entry name" value="YwqG-like"/>
    <property type="match status" value="1"/>
</dbReference>
<dbReference type="PANTHER" id="PTHR36436:SF6">
    <property type="entry name" value="SLL5081 PROTEIN"/>
    <property type="match status" value="1"/>
</dbReference>
<dbReference type="AlphaFoldDB" id="A0A6H9YL26"/>
<dbReference type="RefSeq" id="WP_151568015.1">
    <property type="nucleotide sequence ID" value="NZ_WBMT01000024.1"/>
</dbReference>
<sequence length="276" mass="30415">MDHFAAQHQRLRSLFGVFFAPEVTGALLPLARPALRLGPDGDTTVRLGGTPLLPPGEEWPTWEGRPLDFMLAVDFADLAKVMDIPGLPQEGQAAFFYASALPRPWGDDRAQRDGWRLFTGGLHEVEPPEGTSSFPICPLGAAPFLSLPAPQETVVRRLEERYSGVLPVYEQLHAAWLQHVWPDDTPLHQLGGWPALVQRPLGPDCTYASTGRDLDTMALSPEEETAAENEWQLLLQLDSDARLGWDWGAPGRIYFCVNSAGRLEDTWLTLQAAATA</sequence>
<dbReference type="Proteomes" id="UP000468735">
    <property type="component" value="Unassembled WGS sequence"/>
</dbReference>
<evidence type="ECO:0000313" key="2">
    <source>
        <dbReference type="Proteomes" id="UP000468735"/>
    </source>
</evidence>
<accession>A0A6H9YL26</accession>